<dbReference type="AlphaFoldDB" id="A0A1E5KUP1"/>
<feature type="compositionally biased region" description="Polar residues" evidence="1">
    <location>
        <begin position="9"/>
        <end position="19"/>
    </location>
</feature>
<evidence type="ECO:0000256" key="1">
    <source>
        <dbReference type="SAM" id="MobiDB-lite"/>
    </source>
</evidence>
<accession>A0A1E5KUP1</accession>
<dbReference type="Proteomes" id="UP000095256">
    <property type="component" value="Unassembled WGS sequence"/>
</dbReference>
<dbReference type="InterPro" id="IPR027994">
    <property type="entry name" value="WxL_dom"/>
</dbReference>
<dbReference type="RefSeq" id="WP_069699444.1">
    <property type="nucleotide sequence ID" value="NZ_JBHUJY010000001.1"/>
</dbReference>
<dbReference type="EMBL" id="MIEK01000042">
    <property type="protein sequence ID" value="OEH81601.1"/>
    <property type="molecule type" value="Genomic_DNA"/>
</dbReference>
<keyword evidence="4" id="KW-1185">Reference proteome</keyword>
<dbReference type="STRING" id="762845.BCR26_16305"/>
<evidence type="ECO:0000313" key="4">
    <source>
        <dbReference type="Proteomes" id="UP000095256"/>
    </source>
</evidence>
<name>A0A1E5KUP1_9ENTE</name>
<proteinExistence type="predicted"/>
<feature type="region of interest" description="Disordered" evidence="1">
    <location>
        <begin position="1"/>
        <end position="26"/>
    </location>
</feature>
<gene>
    <name evidence="3" type="ORF">BCR26_16305</name>
</gene>
<reference evidence="3 4" key="1">
    <citation type="submission" date="2016-09" db="EMBL/GenBank/DDBJ databases">
        <authorList>
            <person name="Capua I."/>
            <person name="De Benedictis P."/>
            <person name="Joannis T."/>
            <person name="Lombin L.H."/>
            <person name="Cattoli G."/>
        </authorList>
    </citation>
    <scope>NUCLEOTIDE SEQUENCE [LARGE SCALE GENOMIC DNA]</scope>
    <source>
        <strain evidence="3 4">LMG 25899</strain>
    </source>
</reference>
<sequence length="247" mass="26839">MLSADVVTAESTSLETNGTVKVPGNDSSIIVDPEKPEKPVNPGEVPSTKGDLRIDYVSSVEFGRVKIDAKKRSYKALAHQFLDDTEPRGSYIQITDQRTVSTGWSIQVKQNSQFTGDTEATSSELKGAVLSLDQAWANSLGNSLAPTVTRNTIAIQNFDTAYELATAKPNTGRGVWTIAFGASATNNNNQKNTLEPLIDDKGQAVMDSRVNKQAHSNSAIKLDIPEKVTIKPQKYKTKLTWILGDMP</sequence>
<dbReference type="Pfam" id="PF13731">
    <property type="entry name" value="WxL"/>
    <property type="match status" value="1"/>
</dbReference>
<evidence type="ECO:0000259" key="2">
    <source>
        <dbReference type="Pfam" id="PF13731"/>
    </source>
</evidence>
<protein>
    <recommendedName>
        <fullName evidence="2">WxL domain-containing protein</fullName>
    </recommendedName>
</protein>
<organism evidence="3 4">
    <name type="scientific">Enterococcus rivorum</name>
    <dbReference type="NCBI Taxonomy" id="762845"/>
    <lineage>
        <taxon>Bacteria</taxon>
        <taxon>Bacillati</taxon>
        <taxon>Bacillota</taxon>
        <taxon>Bacilli</taxon>
        <taxon>Lactobacillales</taxon>
        <taxon>Enterococcaceae</taxon>
        <taxon>Enterococcus</taxon>
    </lineage>
</organism>
<evidence type="ECO:0000313" key="3">
    <source>
        <dbReference type="EMBL" id="OEH81601.1"/>
    </source>
</evidence>
<feature type="domain" description="WxL" evidence="2">
    <location>
        <begin position="10"/>
        <end position="247"/>
    </location>
</feature>
<comment type="caution">
    <text evidence="3">The sequence shown here is derived from an EMBL/GenBank/DDBJ whole genome shotgun (WGS) entry which is preliminary data.</text>
</comment>